<keyword evidence="2" id="KW-0812">Transmembrane</keyword>
<keyword evidence="2" id="KW-0472">Membrane</keyword>
<dbReference type="Proteomes" id="UP000825935">
    <property type="component" value="Chromosome 22"/>
</dbReference>
<gene>
    <name evidence="3" type="ORF">KP509_22G041600</name>
</gene>
<evidence type="ECO:0000256" key="2">
    <source>
        <dbReference type="SAM" id="Phobius"/>
    </source>
</evidence>
<name>A0A8T2S732_CERRI</name>
<dbReference type="OMA" id="CDKQKLW"/>
<comment type="caution">
    <text evidence="3">The sequence shown here is derived from an EMBL/GenBank/DDBJ whole genome shotgun (WGS) entry which is preliminary data.</text>
</comment>
<dbReference type="InterPro" id="IPR049932">
    <property type="entry name" value="NEAP1-4"/>
</dbReference>
<evidence type="ECO:0000313" key="4">
    <source>
        <dbReference type="Proteomes" id="UP000825935"/>
    </source>
</evidence>
<protein>
    <submittedName>
        <fullName evidence="3">Uncharacterized protein</fullName>
    </submittedName>
</protein>
<proteinExistence type="predicted"/>
<dbReference type="PANTHER" id="PTHR48145">
    <property type="entry name" value="NUCLEAR ENVELOPE-ASSOCIATED PROTEIN 1"/>
    <property type="match status" value="1"/>
</dbReference>
<dbReference type="EMBL" id="CM035427">
    <property type="protein sequence ID" value="KAH7307000.1"/>
    <property type="molecule type" value="Genomic_DNA"/>
</dbReference>
<keyword evidence="1" id="KW-0175">Coiled coil</keyword>
<reference evidence="3" key="1">
    <citation type="submission" date="2021-08" db="EMBL/GenBank/DDBJ databases">
        <title>WGS assembly of Ceratopteris richardii.</title>
        <authorList>
            <person name="Marchant D.B."/>
            <person name="Chen G."/>
            <person name="Jenkins J."/>
            <person name="Shu S."/>
            <person name="Leebens-Mack J."/>
            <person name="Grimwood J."/>
            <person name="Schmutz J."/>
            <person name="Soltis P."/>
            <person name="Soltis D."/>
            <person name="Chen Z.-H."/>
        </authorList>
    </citation>
    <scope>NUCLEOTIDE SEQUENCE</scope>
    <source>
        <strain evidence="3">Whitten #5841</strain>
        <tissue evidence="3">Leaf</tissue>
    </source>
</reference>
<organism evidence="3 4">
    <name type="scientific">Ceratopteris richardii</name>
    <name type="common">Triangle waterfern</name>
    <dbReference type="NCBI Taxonomy" id="49495"/>
    <lineage>
        <taxon>Eukaryota</taxon>
        <taxon>Viridiplantae</taxon>
        <taxon>Streptophyta</taxon>
        <taxon>Embryophyta</taxon>
        <taxon>Tracheophyta</taxon>
        <taxon>Polypodiopsida</taxon>
        <taxon>Polypodiidae</taxon>
        <taxon>Polypodiales</taxon>
        <taxon>Pteridineae</taxon>
        <taxon>Pteridaceae</taxon>
        <taxon>Parkerioideae</taxon>
        <taxon>Ceratopteris</taxon>
    </lineage>
</organism>
<accession>A0A8T2S732</accession>
<dbReference type="PANTHER" id="PTHR48145:SF5">
    <property type="entry name" value="NUCLEAR ENVELOPE-ASSOCIATED PROTEIN 2"/>
    <property type="match status" value="1"/>
</dbReference>
<sequence length="339" mass="38804">METLEKAPPTMETNALLKDLYEKKQSIRRIASEVGSMASELREVRAHMAMQEANLQQETSRRMAAEAKAEAMGKELEMLQKSLGDKNSLVFSSAALAEKNFHNLVDRSVNSGMVSEEVDIHAASVVTTQVQCNVLEKELEIKNEALVRQEAYVTKLDQQLLHLHLELQNREDSKQHLKHEVEKMEAEMKIAVYRMTNQKASELHSSLKEVKSKNTGHLMKNLVEKDEELARQREELRTLSAQLKMKARELQVQMDNHRKADQELKKRVIKLEFLLREARIQARKLQKVVEKKEKDLKDLQTQLASNASVLKRTAGFWGSSVFKFAASASALVLFIFMKH</sequence>
<feature type="transmembrane region" description="Helical" evidence="2">
    <location>
        <begin position="314"/>
        <end position="336"/>
    </location>
</feature>
<dbReference type="OrthoDB" id="1912966at2759"/>
<feature type="coiled-coil region" evidence="1">
    <location>
        <begin position="48"/>
        <end position="82"/>
    </location>
</feature>
<evidence type="ECO:0000313" key="3">
    <source>
        <dbReference type="EMBL" id="KAH7307000.1"/>
    </source>
</evidence>
<feature type="coiled-coil region" evidence="1">
    <location>
        <begin position="219"/>
        <end position="302"/>
    </location>
</feature>
<evidence type="ECO:0000256" key="1">
    <source>
        <dbReference type="SAM" id="Coils"/>
    </source>
</evidence>
<keyword evidence="4" id="KW-1185">Reference proteome</keyword>
<keyword evidence="2" id="KW-1133">Transmembrane helix</keyword>
<dbReference type="AlphaFoldDB" id="A0A8T2S732"/>